<proteinExistence type="predicted"/>
<gene>
    <name evidence="2" type="ORF">HNR19_001616</name>
</gene>
<accession>A0A853C2V9</accession>
<feature type="domain" description="AB hydrolase-1" evidence="1">
    <location>
        <begin position="38"/>
        <end position="142"/>
    </location>
</feature>
<dbReference type="InterPro" id="IPR000073">
    <property type="entry name" value="AB_hydrolase_1"/>
</dbReference>
<evidence type="ECO:0000313" key="3">
    <source>
        <dbReference type="Proteomes" id="UP000530424"/>
    </source>
</evidence>
<dbReference type="Gene3D" id="3.40.50.1820">
    <property type="entry name" value="alpha/beta hydrolase"/>
    <property type="match status" value="1"/>
</dbReference>
<keyword evidence="3" id="KW-1185">Reference proteome</keyword>
<dbReference type="PANTHER" id="PTHR43433:SF5">
    <property type="entry name" value="AB HYDROLASE-1 DOMAIN-CONTAINING PROTEIN"/>
    <property type="match status" value="1"/>
</dbReference>
<sequence>MTGAQRVLTSERIGQLFVESERGRDRLEYTEYGAGDAWVVLLPGLLMPRRMHDHLARALAGAGAHVVTLDPLGHGRSDKPDDPVAYSVTEFAEQVVALLDHLGAHQAVVGGTSLGANVALEVAAIAPDRVRGLVVEMPVLDNALEVAIVAFAPLLLTARVAPLAVSGLRALTRAVPRGVVPWWVGIGLDTVDHRPGPLAAYVHGLFFGRTAPPLKERSRIAAPMLVVGHPRDPLHPAADAELLAEQLPNATFERAGSILEWRLRPERLDLVATRFVLDCWKHRDNRRRVRKA</sequence>
<dbReference type="PANTHER" id="PTHR43433">
    <property type="entry name" value="HYDROLASE, ALPHA/BETA FOLD FAMILY PROTEIN"/>
    <property type="match status" value="1"/>
</dbReference>
<dbReference type="EMBL" id="JACCFP010000001">
    <property type="protein sequence ID" value="NYJ00918.1"/>
    <property type="molecule type" value="Genomic_DNA"/>
</dbReference>
<reference evidence="2 3" key="1">
    <citation type="submission" date="2020-07" db="EMBL/GenBank/DDBJ databases">
        <title>Sequencing the genomes of 1000 actinobacteria strains.</title>
        <authorList>
            <person name="Klenk H.-P."/>
        </authorList>
    </citation>
    <scope>NUCLEOTIDE SEQUENCE [LARGE SCALE GENOMIC DNA]</scope>
    <source>
        <strain evidence="2 3">DSM 103833</strain>
    </source>
</reference>
<dbReference type="SUPFAM" id="SSF53474">
    <property type="entry name" value="alpha/beta-Hydrolases"/>
    <property type="match status" value="1"/>
</dbReference>
<dbReference type="GO" id="GO:0003824">
    <property type="term" value="F:catalytic activity"/>
    <property type="evidence" value="ECO:0007669"/>
    <property type="project" value="UniProtKB-ARBA"/>
</dbReference>
<dbReference type="InterPro" id="IPR050471">
    <property type="entry name" value="AB_hydrolase"/>
</dbReference>
<dbReference type="RefSeq" id="WP_218910186.1">
    <property type="nucleotide sequence ID" value="NZ_JACCFP010000001.1"/>
</dbReference>
<evidence type="ECO:0000259" key="1">
    <source>
        <dbReference type="Pfam" id="PF00561"/>
    </source>
</evidence>
<comment type="caution">
    <text evidence="2">The sequence shown here is derived from an EMBL/GenBank/DDBJ whole genome shotgun (WGS) entry which is preliminary data.</text>
</comment>
<dbReference type="Pfam" id="PF00561">
    <property type="entry name" value="Abhydrolase_1"/>
    <property type="match status" value="1"/>
</dbReference>
<evidence type="ECO:0000313" key="2">
    <source>
        <dbReference type="EMBL" id="NYJ00918.1"/>
    </source>
</evidence>
<dbReference type="AlphaFoldDB" id="A0A853C2V9"/>
<organism evidence="2 3">
    <name type="scientific">Nocardioides thalensis</name>
    <dbReference type="NCBI Taxonomy" id="1914755"/>
    <lineage>
        <taxon>Bacteria</taxon>
        <taxon>Bacillati</taxon>
        <taxon>Actinomycetota</taxon>
        <taxon>Actinomycetes</taxon>
        <taxon>Propionibacteriales</taxon>
        <taxon>Nocardioidaceae</taxon>
        <taxon>Nocardioides</taxon>
    </lineage>
</organism>
<protein>
    <submittedName>
        <fullName evidence="2">Pimeloyl-ACP methyl ester carboxylesterase</fullName>
    </submittedName>
</protein>
<dbReference type="InterPro" id="IPR029058">
    <property type="entry name" value="AB_hydrolase_fold"/>
</dbReference>
<name>A0A853C2V9_9ACTN</name>
<dbReference type="Proteomes" id="UP000530424">
    <property type="component" value="Unassembled WGS sequence"/>
</dbReference>